<feature type="compositionally biased region" description="Low complexity" evidence="1">
    <location>
        <begin position="412"/>
        <end position="422"/>
    </location>
</feature>
<evidence type="ECO:0000313" key="3">
    <source>
        <dbReference type="Proteomes" id="UP000318821"/>
    </source>
</evidence>
<dbReference type="VEuPathDB" id="TriTrypDB:LdCL_300009900"/>
<feature type="compositionally biased region" description="Low complexity" evidence="1">
    <location>
        <begin position="456"/>
        <end position="468"/>
    </location>
</feature>
<name>A0A504X348_LEIDO</name>
<dbReference type="AlphaFoldDB" id="A0A504X348"/>
<gene>
    <name evidence="2" type="ORF">CGC20_7450</name>
</gene>
<feature type="region of interest" description="Disordered" evidence="1">
    <location>
        <begin position="86"/>
        <end position="108"/>
    </location>
</feature>
<accession>A0A504X348</accession>
<sequence length="667" mass="72735">MYRVGCGPSPLLHSRFLGSDTALRMLLQHAEHVTGALRPCRSVSTPASHHFAATCFHSAAAMARRHAGSASRRPLPPLPSLGGPAAGRTGSFLPPPPPLSSARLTPAHGGGTSHSASIYMLSPQEVANTFVLYVPTYYVSFQCVASLLPDAIREEITGRGRLVNFFKKFPFIFDVLVVDSGRINVRLHPDLIHPQRGVADDKYMMSDVGQTTSYVVKPEFIVCAENIESNGMQRVLLTPPAPPPAMRVRLEERVPVLDRLRSLVPAEFTAIDALEESISEDILFHPYFNCQGGLFSIAGKMPEEFQVVDGRIRRRPPHLAPLALDEFTLDTSPLPEVAALIKRHVCDSDIPHWVSITPLYEQLTRAQKQEIKRRYRSFAGFLRAHGRSLAVSTDMLQVSMWIFVSSPSPPTSASANAASAGADDQAVTARDSSAATPSVASSSSQQGAPSEPPVSPAAAAGQSGATSAPPTPVVYTREQILNAWYDRFPPYKTLNLRDAMQLLPVEMRASGLPTKIAPWLATHPHYFSVDFAEEEDPTKVLIRRASERQPLDLVAALYAKIPDKDTPCPSAEVLHKLDPSVRRVIEGIGLAQLGRVLPQWLLIEKCRGGGGAVVGGPPQQEAFTIRRLQDMEALEKAQRRDSKIVRKREVVKVDADVAGLEESVTKT</sequence>
<reference evidence="3" key="1">
    <citation type="submission" date="2019-02" db="EMBL/GenBank/DDBJ databases">
        <title>FDA dAtabase for Regulatory Grade micrObial Sequences (FDA-ARGOS): Supporting development and validation of Infectious Disease Dx tests.</title>
        <authorList>
            <person name="Duncan R."/>
            <person name="Fisher C."/>
            <person name="Tallon L."/>
            <person name="Sadzewicz L."/>
            <person name="Sengamalay N."/>
            <person name="Ott S."/>
            <person name="Godinez A."/>
            <person name="Nagaraj S."/>
            <person name="Vavikolanu K."/>
            <person name="Vyas G."/>
            <person name="Nadendla S."/>
            <person name="Aluvathingal J."/>
            <person name="Sichtig H."/>
        </authorList>
    </citation>
    <scope>NUCLEOTIDE SEQUENCE [LARGE SCALE GENOMIC DNA]</scope>
    <source>
        <strain evidence="3">FDAARGOS_360</strain>
    </source>
</reference>
<protein>
    <submittedName>
        <fullName evidence="2">Uncharacterized protein</fullName>
    </submittedName>
</protein>
<evidence type="ECO:0000313" key="2">
    <source>
        <dbReference type="EMBL" id="TPP43456.1"/>
    </source>
</evidence>
<feature type="region of interest" description="Disordered" evidence="1">
    <location>
        <begin position="412"/>
        <end position="471"/>
    </location>
</feature>
<dbReference type="VEuPathDB" id="TriTrypDB:LdBPK_300480.1"/>
<proteinExistence type="predicted"/>
<feature type="compositionally biased region" description="Low complexity" evidence="1">
    <location>
        <begin position="432"/>
        <end position="449"/>
    </location>
</feature>
<dbReference type="VEuPathDB" id="TriTrypDB:LDHU3_30.0660"/>
<comment type="caution">
    <text evidence="2">The sequence shown here is derived from an EMBL/GenBank/DDBJ whole genome shotgun (WGS) entry which is preliminary data.</text>
</comment>
<organism evidence="2 3">
    <name type="scientific">Leishmania donovani</name>
    <dbReference type="NCBI Taxonomy" id="5661"/>
    <lineage>
        <taxon>Eukaryota</taxon>
        <taxon>Discoba</taxon>
        <taxon>Euglenozoa</taxon>
        <taxon>Kinetoplastea</taxon>
        <taxon>Metakinetoplastina</taxon>
        <taxon>Trypanosomatida</taxon>
        <taxon>Trypanosomatidae</taxon>
        <taxon>Leishmaniinae</taxon>
        <taxon>Leishmania</taxon>
    </lineage>
</organism>
<dbReference type="Proteomes" id="UP000318821">
    <property type="component" value="Unassembled WGS sequence"/>
</dbReference>
<dbReference type="EMBL" id="RHLD01000008">
    <property type="protein sequence ID" value="TPP43456.1"/>
    <property type="molecule type" value="Genomic_DNA"/>
</dbReference>
<evidence type="ECO:0000256" key="1">
    <source>
        <dbReference type="SAM" id="MobiDB-lite"/>
    </source>
</evidence>